<feature type="chain" id="PRO_5044248354" description="EF-hand domain-containing protein" evidence="2">
    <location>
        <begin position="21"/>
        <end position="146"/>
    </location>
</feature>
<feature type="domain" description="EF-hand" evidence="3">
    <location>
        <begin position="108"/>
        <end position="143"/>
    </location>
</feature>
<dbReference type="InterPro" id="IPR018247">
    <property type="entry name" value="EF_Hand_1_Ca_BS"/>
</dbReference>
<dbReference type="Proteomes" id="UP000029879">
    <property type="component" value="Unassembled WGS sequence"/>
</dbReference>
<evidence type="ECO:0000256" key="2">
    <source>
        <dbReference type="SAM" id="SignalP"/>
    </source>
</evidence>
<reference evidence="4 5" key="1">
    <citation type="submission" date="2014-10" db="EMBL/GenBank/DDBJ databases">
        <title>Genome sequence of a Xanthomonas strain that is pathogenic on beans.</title>
        <authorList>
            <person name="Aritua V."/>
            <person name="Sapp M."/>
            <person name="Harrison J."/>
            <person name="Smith J."/>
            <person name="Studholme D."/>
        </authorList>
    </citation>
    <scope>NUCLEOTIDE SEQUENCE [LARGE SCALE GENOMIC DNA]</scope>
    <source>
        <strain evidence="4 5">Nyagatare</strain>
    </source>
</reference>
<proteinExistence type="predicted"/>
<comment type="caution">
    <text evidence="4">The sequence shown here is derived from an EMBL/GenBank/DDBJ whole genome shotgun (WGS) entry which is preliminary data.</text>
</comment>
<name>A0AB34PAB5_9XANT</name>
<dbReference type="AlphaFoldDB" id="A0AB34PAB5"/>
<dbReference type="SUPFAM" id="SSF47473">
    <property type="entry name" value="EF-hand"/>
    <property type="match status" value="1"/>
</dbReference>
<dbReference type="GO" id="GO:0005509">
    <property type="term" value="F:calcium ion binding"/>
    <property type="evidence" value="ECO:0007669"/>
    <property type="project" value="InterPro"/>
</dbReference>
<dbReference type="Gene3D" id="1.10.238.10">
    <property type="entry name" value="EF-hand"/>
    <property type="match status" value="1"/>
</dbReference>
<feature type="compositionally biased region" description="Low complexity" evidence="1">
    <location>
        <begin position="58"/>
        <end position="69"/>
    </location>
</feature>
<evidence type="ECO:0000256" key="1">
    <source>
        <dbReference type="SAM" id="MobiDB-lite"/>
    </source>
</evidence>
<dbReference type="InterPro" id="IPR011992">
    <property type="entry name" value="EF-hand-dom_pair"/>
</dbReference>
<keyword evidence="2" id="KW-0732">Signal</keyword>
<evidence type="ECO:0000259" key="3">
    <source>
        <dbReference type="PROSITE" id="PS50222"/>
    </source>
</evidence>
<feature type="compositionally biased region" description="Low complexity" evidence="1">
    <location>
        <begin position="77"/>
        <end position="88"/>
    </location>
</feature>
<dbReference type="InterPro" id="IPR002048">
    <property type="entry name" value="EF_hand_dom"/>
</dbReference>
<gene>
    <name evidence="4" type="ORF">NC00_07195</name>
</gene>
<dbReference type="PROSITE" id="PS50222">
    <property type="entry name" value="EF_HAND_2"/>
    <property type="match status" value="1"/>
</dbReference>
<organism evidence="4 5">
    <name type="scientific">Xanthomonas cannabis pv. phaseoli</name>
    <dbReference type="NCBI Taxonomy" id="1885902"/>
    <lineage>
        <taxon>Bacteria</taxon>
        <taxon>Pseudomonadati</taxon>
        <taxon>Pseudomonadota</taxon>
        <taxon>Gammaproteobacteria</taxon>
        <taxon>Lysobacterales</taxon>
        <taxon>Lysobacteraceae</taxon>
        <taxon>Xanthomonas</taxon>
    </lineage>
</organism>
<dbReference type="CDD" id="cd00051">
    <property type="entry name" value="EFh"/>
    <property type="match status" value="1"/>
</dbReference>
<sequence length="146" mass="14383">MLQKRLSLLAVLCIPLLASAAPPELPPATQQTAAPFTGGTNAAGMAPLPIEPPPPATTPLLPAAPSGPSRGKGGAAPSGAPTAGTLAPRSFDSLDSDADGSLTPAEAGADPILRENFAGFDSNGDGRLSRDEFASYQPGPGDAAGD</sequence>
<accession>A0AB34PAB5</accession>
<dbReference type="EMBL" id="JRQI01000022">
    <property type="protein sequence ID" value="KGK58371.1"/>
    <property type="molecule type" value="Genomic_DNA"/>
</dbReference>
<evidence type="ECO:0000313" key="5">
    <source>
        <dbReference type="Proteomes" id="UP000029879"/>
    </source>
</evidence>
<feature type="signal peptide" evidence="2">
    <location>
        <begin position="1"/>
        <end position="20"/>
    </location>
</feature>
<dbReference type="Pfam" id="PF13202">
    <property type="entry name" value="EF-hand_5"/>
    <property type="match status" value="1"/>
</dbReference>
<feature type="compositionally biased region" description="Polar residues" evidence="1">
    <location>
        <begin position="29"/>
        <end position="40"/>
    </location>
</feature>
<protein>
    <recommendedName>
        <fullName evidence="3">EF-hand domain-containing protein</fullName>
    </recommendedName>
</protein>
<dbReference type="PROSITE" id="PS00018">
    <property type="entry name" value="EF_HAND_1"/>
    <property type="match status" value="1"/>
</dbReference>
<evidence type="ECO:0000313" key="4">
    <source>
        <dbReference type="EMBL" id="KGK58371.1"/>
    </source>
</evidence>
<feature type="region of interest" description="Disordered" evidence="1">
    <location>
        <begin position="21"/>
        <end position="146"/>
    </location>
</feature>